<feature type="domain" description="Endonuclease/exonuclease/phosphatase" evidence="1">
    <location>
        <begin position="1"/>
        <end position="133"/>
    </location>
</feature>
<comment type="caution">
    <text evidence="2">The sequence shown here is derived from an EMBL/GenBank/DDBJ whole genome shotgun (WGS) entry which is preliminary data.</text>
</comment>
<dbReference type="Pfam" id="PF03372">
    <property type="entry name" value="Exo_endo_phos"/>
    <property type="match status" value="1"/>
</dbReference>
<dbReference type="AlphaFoldDB" id="A0AAN9BYZ0"/>
<accession>A0AAN9BYZ0</accession>
<reference evidence="2 3" key="1">
    <citation type="submission" date="2024-02" db="EMBL/GenBank/DDBJ databases">
        <title>Chromosome-scale genome assembly of the rough periwinkle Littorina saxatilis.</title>
        <authorList>
            <person name="De Jode A."/>
            <person name="Faria R."/>
            <person name="Formenti G."/>
            <person name="Sims Y."/>
            <person name="Smith T.P."/>
            <person name="Tracey A."/>
            <person name="Wood J.M.D."/>
            <person name="Zagrodzka Z.B."/>
            <person name="Johannesson K."/>
            <person name="Butlin R.K."/>
            <person name="Leder E.H."/>
        </authorList>
    </citation>
    <scope>NUCLEOTIDE SEQUENCE [LARGE SCALE GENOMIC DNA]</scope>
    <source>
        <strain evidence="2">Snail1</strain>
        <tissue evidence="2">Muscle</tissue>
    </source>
</reference>
<protein>
    <recommendedName>
        <fullName evidence="1">Endonuclease/exonuclease/phosphatase domain-containing protein</fullName>
    </recommendedName>
</protein>
<gene>
    <name evidence="2" type="ORF">V1264_000282</name>
</gene>
<dbReference type="GO" id="GO:0003824">
    <property type="term" value="F:catalytic activity"/>
    <property type="evidence" value="ECO:0007669"/>
    <property type="project" value="InterPro"/>
</dbReference>
<dbReference type="Proteomes" id="UP001374579">
    <property type="component" value="Unassembled WGS sequence"/>
</dbReference>
<dbReference type="SUPFAM" id="SSF56219">
    <property type="entry name" value="DNase I-like"/>
    <property type="match status" value="1"/>
</dbReference>
<dbReference type="PANTHER" id="PTHR36688">
    <property type="entry name" value="ENDO/EXONUCLEASE/PHOSPHATASE DOMAIN-CONTAINING PROTEIN"/>
    <property type="match status" value="1"/>
</dbReference>
<dbReference type="Gene3D" id="3.60.10.10">
    <property type="entry name" value="Endonuclease/exonuclease/phosphatase"/>
    <property type="match status" value="1"/>
</dbReference>
<keyword evidence="3" id="KW-1185">Reference proteome</keyword>
<dbReference type="InterPro" id="IPR052560">
    <property type="entry name" value="RdDP_mobile_element"/>
</dbReference>
<name>A0AAN9BYZ0_9CAEN</name>
<dbReference type="InterPro" id="IPR005135">
    <property type="entry name" value="Endo/exonuclease/phosphatase"/>
</dbReference>
<organism evidence="2 3">
    <name type="scientific">Littorina saxatilis</name>
    <dbReference type="NCBI Taxonomy" id="31220"/>
    <lineage>
        <taxon>Eukaryota</taxon>
        <taxon>Metazoa</taxon>
        <taxon>Spiralia</taxon>
        <taxon>Lophotrochozoa</taxon>
        <taxon>Mollusca</taxon>
        <taxon>Gastropoda</taxon>
        <taxon>Caenogastropoda</taxon>
        <taxon>Littorinimorpha</taxon>
        <taxon>Littorinoidea</taxon>
        <taxon>Littorinidae</taxon>
        <taxon>Littorina</taxon>
    </lineage>
</organism>
<evidence type="ECO:0000313" key="3">
    <source>
        <dbReference type="Proteomes" id="UP001374579"/>
    </source>
</evidence>
<evidence type="ECO:0000313" key="2">
    <source>
        <dbReference type="EMBL" id="KAK7114177.1"/>
    </source>
</evidence>
<evidence type="ECO:0000259" key="1">
    <source>
        <dbReference type="Pfam" id="PF03372"/>
    </source>
</evidence>
<dbReference type="EMBL" id="JBAMIC010000001">
    <property type="protein sequence ID" value="KAK7114177.1"/>
    <property type="molecule type" value="Genomic_DNA"/>
</dbReference>
<dbReference type="PANTHER" id="PTHR36688:SF1">
    <property type="entry name" value="ENDONUCLEASE_EXONUCLEASE_PHOSPHATASE DOMAIN-CONTAINING PROTEIN"/>
    <property type="match status" value="1"/>
</dbReference>
<proteinExistence type="predicted"/>
<sequence>MHWNAEGVRNKKLELQQFLKTQHTDVCCVQETHLNSNHRFSIRGYEIHRNDRVHRPKGVVLTSVKSSISLIELQRSEESETEYITVNLILPDSPPNNMIQLHLLLPGSEDWMIVGDFNSHSPSWGYPSLDTKGEDVEN</sequence>
<dbReference type="InterPro" id="IPR036691">
    <property type="entry name" value="Endo/exonu/phosph_ase_sf"/>
</dbReference>